<protein>
    <submittedName>
        <fullName evidence="2">Uncharacterized protein</fullName>
    </submittedName>
</protein>
<accession>A0ABZ2AM08</accession>
<keyword evidence="1" id="KW-1133">Transmembrane helix</keyword>
<evidence type="ECO:0000313" key="3">
    <source>
        <dbReference type="Proteomes" id="UP001432074"/>
    </source>
</evidence>
<keyword evidence="1" id="KW-0812">Transmembrane</keyword>
<keyword evidence="3" id="KW-1185">Reference proteome</keyword>
<keyword evidence="1" id="KW-0472">Membrane</keyword>
<evidence type="ECO:0000256" key="1">
    <source>
        <dbReference type="SAM" id="Phobius"/>
    </source>
</evidence>
<organism evidence="2 3">
    <name type="scientific">Mycoplasmopsis arginini</name>
    <name type="common">Mycoplasma arginini</name>
    <dbReference type="NCBI Taxonomy" id="2094"/>
    <lineage>
        <taxon>Bacteria</taxon>
        <taxon>Bacillati</taxon>
        <taxon>Mycoplasmatota</taxon>
        <taxon>Mycoplasmoidales</taxon>
        <taxon>Metamycoplasmataceae</taxon>
        <taxon>Mycoplasmopsis</taxon>
    </lineage>
</organism>
<dbReference type="EMBL" id="CP143577">
    <property type="protein sequence ID" value="WVN22058.1"/>
    <property type="molecule type" value="Genomic_DNA"/>
</dbReference>
<gene>
    <name evidence="2" type="ORF">V2E25_00430</name>
</gene>
<dbReference type="Proteomes" id="UP001432074">
    <property type="component" value="Chromosome"/>
</dbReference>
<proteinExistence type="predicted"/>
<name>A0ABZ2AM08_MYCAR</name>
<dbReference type="RefSeq" id="WP_165056842.1">
    <property type="nucleotide sequence ID" value="NZ_CP143577.1"/>
</dbReference>
<feature type="transmembrane region" description="Helical" evidence="1">
    <location>
        <begin position="21"/>
        <end position="45"/>
    </location>
</feature>
<evidence type="ECO:0000313" key="2">
    <source>
        <dbReference type="EMBL" id="WVN22058.1"/>
    </source>
</evidence>
<reference evidence="2" key="1">
    <citation type="submission" date="2024-01" db="EMBL/GenBank/DDBJ databases">
        <title>Complete genome sequence of Mycoplasma arginini type strain G 230.</title>
        <authorList>
            <person name="Spergser J."/>
        </authorList>
    </citation>
    <scope>NUCLEOTIDE SEQUENCE</scope>
    <source>
        <strain evidence="2">NCTC 10129</strain>
    </source>
</reference>
<sequence length="49" mass="5337">MNAPSSVGKTSFLFKQKIKNIFAVHGPMPLILVNESMISLSLYLANSAK</sequence>